<dbReference type="RefSeq" id="WP_078483679.1">
    <property type="nucleotide sequence ID" value="NZ_MPRL01000030.1"/>
</dbReference>
<evidence type="ECO:0000259" key="14">
    <source>
        <dbReference type="PROSITE" id="PS50883"/>
    </source>
</evidence>
<dbReference type="NCBIfam" id="TIGR00229">
    <property type="entry name" value="sensory_box"/>
    <property type="match status" value="2"/>
</dbReference>
<keyword evidence="11" id="KW-0812">Transmembrane</keyword>
<organism evidence="16 17">
    <name type="scientific">Solemya pervernicosa gill symbiont</name>
    <dbReference type="NCBI Taxonomy" id="642797"/>
    <lineage>
        <taxon>Bacteria</taxon>
        <taxon>Pseudomonadati</taxon>
        <taxon>Pseudomonadota</taxon>
        <taxon>Gammaproteobacteria</taxon>
        <taxon>sulfur-oxidizing symbionts</taxon>
    </lineage>
</organism>
<evidence type="ECO:0000256" key="8">
    <source>
        <dbReference type="ARBA" id="ARBA00022840"/>
    </source>
</evidence>
<feature type="domain" description="PAC" evidence="13">
    <location>
        <begin position="453"/>
        <end position="505"/>
    </location>
</feature>
<dbReference type="NCBIfam" id="TIGR00254">
    <property type="entry name" value="GGDEF"/>
    <property type="match status" value="1"/>
</dbReference>
<evidence type="ECO:0000259" key="13">
    <source>
        <dbReference type="PROSITE" id="PS50113"/>
    </source>
</evidence>
<dbReference type="EC" id="3.1.4.52" evidence="2"/>
<name>A0A1T2L540_9GAMM</name>
<proteinExistence type="predicted"/>
<dbReference type="Gene3D" id="3.30.70.270">
    <property type="match status" value="1"/>
</dbReference>
<gene>
    <name evidence="16" type="ORF">BOW53_08640</name>
</gene>
<dbReference type="Pfam" id="PF00990">
    <property type="entry name" value="GGDEF"/>
    <property type="match status" value="1"/>
</dbReference>
<feature type="domain" description="GGDEF" evidence="15">
    <location>
        <begin position="659"/>
        <end position="790"/>
    </location>
</feature>
<dbReference type="Proteomes" id="UP000191110">
    <property type="component" value="Unassembled WGS sequence"/>
</dbReference>
<evidence type="ECO:0000256" key="10">
    <source>
        <dbReference type="SAM" id="Coils"/>
    </source>
</evidence>
<evidence type="ECO:0000256" key="5">
    <source>
        <dbReference type="ARBA" id="ARBA00022679"/>
    </source>
</evidence>
<dbReference type="InterPro" id="IPR035919">
    <property type="entry name" value="EAL_sf"/>
</dbReference>
<dbReference type="PANTHER" id="PTHR44757">
    <property type="entry name" value="DIGUANYLATE CYCLASE DGCP"/>
    <property type="match status" value="1"/>
</dbReference>
<keyword evidence="11" id="KW-1133">Transmembrane helix</keyword>
<dbReference type="SUPFAM" id="SSF103190">
    <property type="entry name" value="Sensory domain-like"/>
    <property type="match status" value="1"/>
</dbReference>
<dbReference type="AlphaFoldDB" id="A0A1T2L540"/>
<keyword evidence="8" id="KW-0067">ATP-binding</keyword>
<dbReference type="InterPro" id="IPR029150">
    <property type="entry name" value="dCache_3"/>
</dbReference>
<evidence type="ECO:0000256" key="11">
    <source>
        <dbReference type="SAM" id="Phobius"/>
    </source>
</evidence>
<feature type="coiled-coil region" evidence="10">
    <location>
        <begin position="329"/>
        <end position="388"/>
    </location>
</feature>
<feature type="domain" description="PAS" evidence="12">
    <location>
        <begin position="502"/>
        <end position="545"/>
    </location>
</feature>
<evidence type="ECO:0000256" key="7">
    <source>
        <dbReference type="ARBA" id="ARBA00022777"/>
    </source>
</evidence>
<dbReference type="Pfam" id="PF08447">
    <property type="entry name" value="PAS_3"/>
    <property type="match status" value="1"/>
</dbReference>
<keyword evidence="9" id="KW-0902">Two-component regulatory system</keyword>
<dbReference type="InterPro" id="IPR000014">
    <property type="entry name" value="PAS"/>
</dbReference>
<dbReference type="Pfam" id="PF14827">
    <property type="entry name" value="dCache_3"/>
    <property type="match status" value="1"/>
</dbReference>
<dbReference type="Pfam" id="PF00563">
    <property type="entry name" value="EAL"/>
    <property type="match status" value="1"/>
</dbReference>
<dbReference type="InterPro" id="IPR000160">
    <property type="entry name" value="GGDEF_dom"/>
</dbReference>
<dbReference type="InterPro" id="IPR013655">
    <property type="entry name" value="PAS_fold_3"/>
</dbReference>
<dbReference type="Gene3D" id="2.10.70.100">
    <property type="match status" value="1"/>
</dbReference>
<evidence type="ECO:0000259" key="12">
    <source>
        <dbReference type="PROSITE" id="PS50112"/>
    </source>
</evidence>
<evidence type="ECO:0000256" key="3">
    <source>
        <dbReference type="ARBA" id="ARBA00022553"/>
    </source>
</evidence>
<dbReference type="CDD" id="cd01948">
    <property type="entry name" value="EAL"/>
    <property type="match status" value="1"/>
</dbReference>
<dbReference type="InterPro" id="IPR029787">
    <property type="entry name" value="Nucleotide_cyclase"/>
</dbReference>
<dbReference type="PROSITE" id="PS50112">
    <property type="entry name" value="PAS"/>
    <property type="match status" value="1"/>
</dbReference>
<dbReference type="GO" id="GO:0016020">
    <property type="term" value="C:membrane"/>
    <property type="evidence" value="ECO:0007669"/>
    <property type="project" value="UniProtKB-SubCell"/>
</dbReference>
<keyword evidence="6" id="KW-0547">Nucleotide-binding</keyword>
<evidence type="ECO:0000256" key="2">
    <source>
        <dbReference type="ARBA" id="ARBA00012282"/>
    </source>
</evidence>
<keyword evidence="5" id="KW-0808">Transferase</keyword>
<dbReference type="GO" id="GO:0000160">
    <property type="term" value="P:phosphorelay signal transduction system"/>
    <property type="evidence" value="ECO:0007669"/>
    <property type="project" value="UniProtKB-KW"/>
</dbReference>
<feature type="transmembrane region" description="Helical" evidence="11">
    <location>
        <begin position="12"/>
        <end position="36"/>
    </location>
</feature>
<accession>A0A1T2L540</accession>
<dbReference type="InterPro" id="IPR001610">
    <property type="entry name" value="PAC"/>
</dbReference>
<keyword evidence="7" id="KW-0418">Kinase</keyword>
<dbReference type="GO" id="GO:0016301">
    <property type="term" value="F:kinase activity"/>
    <property type="evidence" value="ECO:0007669"/>
    <property type="project" value="UniProtKB-KW"/>
</dbReference>
<dbReference type="GO" id="GO:0071111">
    <property type="term" value="F:cyclic-guanylate-specific phosphodiesterase activity"/>
    <property type="evidence" value="ECO:0007669"/>
    <property type="project" value="UniProtKB-EC"/>
</dbReference>
<dbReference type="PROSITE" id="PS50883">
    <property type="entry name" value="EAL"/>
    <property type="match status" value="1"/>
</dbReference>
<keyword evidence="11" id="KW-0472">Membrane</keyword>
<dbReference type="SUPFAM" id="SSF141868">
    <property type="entry name" value="EAL domain-like"/>
    <property type="match status" value="1"/>
</dbReference>
<evidence type="ECO:0000256" key="6">
    <source>
        <dbReference type="ARBA" id="ARBA00022741"/>
    </source>
</evidence>
<protein>
    <recommendedName>
        <fullName evidence="2">cyclic-guanylate-specific phosphodiesterase</fullName>
        <ecNumber evidence="2">3.1.4.52</ecNumber>
    </recommendedName>
</protein>
<dbReference type="PROSITE" id="PS50113">
    <property type="entry name" value="PAC"/>
    <property type="match status" value="1"/>
</dbReference>
<reference evidence="16 17" key="1">
    <citation type="submission" date="2016-11" db="EMBL/GenBank/DDBJ databases">
        <title>Mixed transmission modes and dynamic genome evolution in an obligate animal-bacterial symbiosis.</title>
        <authorList>
            <person name="Russell S.L."/>
            <person name="Corbett-Detig R.B."/>
            <person name="Cavanaugh C.M."/>
        </authorList>
    </citation>
    <scope>NUCLEOTIDE SEQUENCE [LARGE SCALE GENOMIC DNA]</scope>
    <source>
        <strain evidence="16">Sveles-Q1</strain>
    </source>
</reference>
<dbReference type="GO" id="GO:0005524">
    <property type="term" value="F:ATP binding"/>
    <property type="evidence" value="ECO:0007669"/>
    <property type="project" value="UniProtKB-KW"/>
</dbReference>
<evidence type="ECO:0000256" key="1">
    <source>
        <dbReference type="ARBA" id="ARBA00004370"/>
    </source>
</evidence>
<evidence type="ECO:0000313" key="16">
    <source>
        <dbReference type="EMBL" id="OOZ40225.1"/>
    </source>
</evidence>
<evidence type="ECO:0000256" key="4">
    <source>
        <dbReference type="ARBA" id="ARBA00022636"/>
    </source>
</evidence>
<dbReference type="PANTHER" id="PTHR44757:SF2">
    <property type="entry name" value="BIOFILM ARCHITECTURE MAINTENANCE PROTEIN MBAA"/>
    <property type="match status" value="1"/>
</dbReference>
<dbReference type="SUPFAM" id="SSF55073">
    <property type="entry name" value="Nucleotide cyclase"/>
    <property type="match status" value="1"/>
</dbReference>
<keyword evidence="17" id="KW-1185">Reference proteome</keyword>
<dbReference type="InterPro" id="IPR029151">
    <property type="entry name" value="Sensor-like_sf"/>
</dbReference>
<dbReference type="OrthoDB" id="197861at2"/>
<keyword evidence="10" id="KW-0175">Coiled coil</keyword>
<sequence>MNDYTGYLKKRILIPLSIIIFIVMMIFIAATFWHIFEGIDKETTLQMQVVETIYQGDLEADASLMRSSLNLIARDERIIEAFLQRDRVQLLNLSNTLYKQLNQQSQITHFYFTTPDRINLLRVHQPTRHSDRIERFTTLEAERSGKVSYGLELGILGTFTLRVVHPWYHQGELIGYVELGKEIDHILGKLHDALDVSLYVLIEKDHLDRQRWKEGMQMHGREASWNDYPEHIMVSSAKLYQSLPKQLEERLQNPGELRFREPVNVSIPEKRFKASFLPLEDVTQQQVGILLVLNPTEHWFESGWRILSFSAVLVLSVGGIVFILFYLLAENTENTLTATEQKLEDEYERRTDLQQEHILSLQESNQQLESTQNQLQQSNEMLAEAQHIAHIGSWNWSIHDNQVIWSDELYEIFGLEKSINTLSYEYVLQLIPNSERRYVDEVIQQALRSGEPFQIEHTIIHADGSTRFVRDQAQLSFDSDHRPISMLGTLQDITEQKQSEDITIQLAHIFDNASNQIYLLDIETLKILRTNKTATQHLGYSEAEFKQLTYSDFLESKDVGDLKQSFSALDNDTLKELRFEADHRSKDGTCRAMDIRVQRSRLAIKDIYLVIALDISERHQYQRDLQYQSLHDTLTRLPNRALLLEQLKNEISRSRRLNSCLLLLHLNINSFGEINDTLGHDQGDQLLAMLAERLKNTIREGDTIARTGGDEFALLFPEALFDDRQTVIDQLNHALLSPFEIGDFSLNVEITIGLVSYPEHGDSAEELLRHAGVALKQAKSFRSGYESYHPEFDQHSVRRLMLNSDMREAIDRKEFSLYFQPKMPSNPAHPINAEALIRWQHPEHGFISPAEFIPLAERNGYIQKITRWVLDEAASHLQRWNKNNCYLTISVNLSARNLQEAGLVQHIRDLSERWKISPEQLTFEVTETAMLNDPDYIATILDEISSMGHGISIDDFGTGYSSLSYLQRLPANELKIDTSFIQRMIEDEDSAIIVRSTRELAHNLGLAVTAEGVETEEMVEALTSLHCDRLQGYYFSRPLPADNFITWMEQHRVNV</sequence>
<evidence type="ECO:0000256" key="9">
    <source>
        <dbReference type="ARBA" id="ARBA00023012"/>
    </source>
</evidence>
<dbReference type="Gene3D" id="3.30.450.20">
    <property type="entry name" value="PAS domain"/>
    <property type="match status" value="3"/>
</dbReference>
<comment type="caution">
    <text evidence="16">The sequence shown here is derived from an EMBL/GenBank/DDBJ whole genome shotgun (WGS) entry which is preliminary data.</text>
</comment>
<comment type="subcellular location">
    <subcellularLocation>
        <location evidence="1">Membrane</location>
    </subcellularLocation>
</comment>
<dbReference type="InterPro" id="IPR043128">
    <property type="entry name" value="Rev_trsase/Diguanyl_cyclase"/>
</dbReference>
<evidence type="ECO:0000259" key="15">
    <source>
        <dbReference type="PROSITE" id="PS50887"/>
    </source>
</evidence>
<dbReference type="InterPro" id="IPR035965">
    <property type="entry name" value="PAS-like_dom_sf"/>
</dbReference>
<dbReference type="Pfam" id="PF13426">
    <property type="entry name" value="PAS_9"/>
    <property type="match status" value="1"/>
</dbReference>
<keyword evidence="4" id="KW-0973">c-di-GMP</keyword>
<dbReference type="SMART" id="SM00267">
    <property type="entry name" value="GGDEF"/>
    <property type="match status" value="1"/>
</dbReference>
<dbReference type="CDD" id="cd00130">
    <property type="entry name" value="PAS"/>
    <property type="match status" value="2"/>
</dbReference>
<dbReference type="CDD" id="cd01949">
    <property type="entry name" value="GGDEF"/>
    <property type="match status" value="1"/>
</dbReference>
<keyword evidence="3" id="KW-0597">Phosphoprotein</keyword>
<dbReference type="InterPro" id="IPR052155">
    <property type="entry name" value="Biofilm_reg_signaling"/>
</dbReference>
<dbReference type="SMART" id="SM00052">
    <property type="entry name" value="EAL"/>
    <property type="match status" value="1"/>
</dbReference>
<feature type="domain" description="EAL" evidence="14">
    <location>
        <begin position="799"/>
        <end position="1052"/>
    </location>
</feature>
<dbReference type="FunFam" id="3.20.20.450:FF:000001">
    <property type="entry name" value="Cyclic di-GMP phosphodiesterase yahA"/>
    <property type="match status" value="1"/>
</dbReference>
<dbReference type="PROSITE" id="PS50887">
    <property type="entry name" value="GGDEF"/>
    <property type="match status" value="1"/>
</dbReference>
<dbReference type="EMBL" id="MPRL01000030">
    <property type="protein sequence ID" value="OOZ40225.1"/>
    <property type="molecule type" value="Genomic_DNA"/>
</dbReference>
<dbReference type="InterPro" id="IPR000700">
    <property type="entry name" value="PAS-assoc_C"/>
</dbReference>
<evidence type="ECO:0000313" key="17">
    <source>
        <dbReference type="Proteomes" id="UP000191110"/>
    </source>
</evidence>
<dbReference type="SMART" id="SM00091">
    <property type="entry name" value="PAS"/>
    <property type="match status" value="2"/>
</dbReference>
<dbReference type="InterPro" id="IPR001633">
    <property type="entry name" value="EAL_dom"/>
</dbReference>
<dbReference type="SMART" id="SM00086">
    <property type="entry name" value="PAC"/>
    <property type="match status" value="2"/>
</dbReference>
<dbReference type="Gene3D" id="3.20.20.450">
    <property type="entry name" value="EAL domain"/>
    <property type="match status" value="1"/>
</dbReference>
<dbReference type="SUPFAM" id="SSF55785">
    <property type="entry name" value="PYP-like sensor domain (PAS domain)"/>
    <property type="match status" value="2"/>
</dbReference>